<reference evidence="2 3" key="1">
    <citation type="submission" date="2015-01" db="EMBL/GenBank/DDBJ databases">
        <title>Vibrio sp. C1 JCM 19231 whole genome shotgun sequence.</title>
        <authorList>
            <person name="Sawabe T."/>
            <person name="Meirelles P."/>
            <person name="Feng G."/>
            <person name="Sayaka M."/>
            <person name="Hattori M."/>
            <person name="Ohkuma M."/>
        </authorList>
    </citation>
    <scope>NUCLEOTIDE SEQUENCE [LARGE SCALE GENOMIC DNA]</scope>
    <source>
        <strain evidence="3">JCM 19231</strain>
    </source>
</reference>
<comment type="caution">
    <text evidence="2">The sequence shown here is derived from an EMBL/GenBank/DDBJ whole genome shotgun (WGS) entry which is preliminary data.</text>
</comment>
<feature type="chain" id="PRO_5002139464" evidence="1">
    <location>
        <begin position="22"/>
        <end position="37"/>
    </location>
</feature>
<evidence type="ECO:0000256" key="1">
    <source>
        <dbReference type="SAM" id="SignalP"/>
    </source>
</evidence>
<accession>A0A0B8NUY5</accession>
<proteinExistence type="predicted"/>
<protein>
    <submittedName>
        <fullName evidence="2">Uncharacterized protein</fullName>
    </submittedName>
</protein>
<evidence type="ECO:0000313" key="2">
    <source>
        <dbReference type="EMBL" id="GAM58345.1"/>
    </source>
</evidence>
<dbReference type="Proteomes" id="UP000031671">
    <property type="component" value="Unassembled WGS sequence"/>
</dbReference>
<feature type="signal peptide" evidence="1">
    <location>
        <begin position="1"/>
        <end position="21"/>
    </location>
</feature>
<name>A0A0B8NUY5_9VIBR</name>
<gene>
    <name evidence="2" type="ORF">JCM19231_2175</name>
</gene>
<dbReference type="AlphaFoldDB" id="A0A0B8NUY5"/>
<sequence>MKLHTIATAITATLLSTSVLAKVYEADVPQSIITQIA</sequence>
<dbReference type="EMBL" id="BBRZ01000083">
    <property type="protein sequence ID" value="GAM58345.1"/>
    <property type="molecule type" value="Genomic_DNA"/>
</dbReference>
<evidence type="ECO:0000313" key="3">
    <source>
        <dbReference type="Proteomes" id="UP000031671"/>
    </source>
</evidence>
<keyword evidence="1" id="KW-0732">Signal</keyword>
<organism evidence="2 3">
    <name type="scientific">Vibrio ishigakensis</name>
    <dbReference type="NCBI Taxonomy" id="1481914"/>
    <lineage>
        <taxon>Bacteria</taxon>
        <taxon>Pseudomonadati</taxon>
        <taxon>Pseudomonadota</taxon>
        <taxon>Gammaproteobacteria</taxon>
        <taxon>Vibrionales</taxon>
        <taxon>Vibrionaceae</taxon>
        <taxon>Vibrio</taxon>
    </lineage>
</organism>
<keyword evidence="3" id="KW-1185">Reference proteome</keyword>
<reference evidence="2 3" key="2">
    <citation type="submission" date="2015-01" db="EMBL/GenBank/DDBJ databases">
        <authorList>
            <consortium name="NBRP consortium"/>
            <person name="Sawabe T."/>
            <person name="Meirelles P."/>
            <person name="Feng G."/>
            <person name="Sayaka M."/>
            <person name="Hattori M."/>
            <person name="Ohkuma M."/>
        </authorList>
    </citation>
    <scope>NUCLEOTIDE SEQUENCE [LARGE SCALE GENOMIC DNA]</scope>
    <source>
        <strain evidence="3">JCM 19231</strain>
    </source>
</reference>